<feature type="transmembrane region" description="Helical" evidence="3">
    <location>
        <begin position="242"/>
        <end position="259"/>
    </location>
</feature>
<keyword evidence="8" id="KW-1185">Reference proteome</keyword>
<feature type="signal peptide" evidence="4">
    <location>
        <begin position="1"/>
        <end position="31"/>
    </location>
</feature>
<dbReference type="AlphaFoldDB" id="A0A1I2IID7"/>
<dbReference type="InterPro" id="IPR036457">
    <property type="entry name" value="PPM-type-like_dom_sf"/>
</dbReference>
<dbReference type="PANTHER" id="PTHR43156">
    <property type="entry name" value="STAGE II SPORULATION PROTEIN E-RELATED"/>
    <property type="match status" value="1"/>
</dbReference>
<dbReference type="InterPro" id="IPR052016">
    <property type="entry name" value="Bact_Sigma-Reg"/>
</dbReference>
<dbReference type="InterPro" id="IPR011623">
    <property type="entry name" value="7TMR_DISM_rcpt_extracell_dom1"/>
</dbReference>
<accession>A0A1I2IID7</accession>
<dbReference type="Gene3D" id="3.60.40.10">
    <property type="entry name" value="PPM-type phosphatase domain"/>
    <property type="match status" value="1"/>
</dbReference>
<feature type="transmembrane region" description="Helical" evidence="3">
    <location>
        <begin position="279"/>
        <end position="298"/>
    </location>
</feature>
<dbReference type="Pfam" id="PF07228">
    <property type="entry name" value="SpoIIE"/>
    <property type="match status" value="1"/>
</dbReference>
<keyword evidence="4" id="KW-0732">Signal</keyword>
<dbReference type="EMBL" id="FONY01000032">
    <property type="protein sequence ID" value="SFF41423.1"/>
    <property type="molecule type" value="Genomic_DNA"/>
</dbReference>
<feature type="chain" id="PRO_5011612342" evidence="4">
    <location>
        <begin position="32"/>
        <end position="727"/>
    </location>
</feature>
<dbReference type="Proteomes" id="UP000199513">
    <property type="component" value="Unassembled WGS sequence"/>
</dbReference>
<feature type="transmembrane region" description="Helical" evidence="3">
    <location>
        <begin position="212"/>
        <end position="235"/>
    </location>
</feature>
<dbReference type="STRING" id="1003.SAMN04488541_103225"/>
<feature type="transmembrane region" description="Helical" evidence="3">
    <location>
        <begin position="335"/>
        <end position="353"/>
    </location>
</feature>
<reference evidence="7 8" key="1">
    <citation type="submission" date="2016-10" db="EMBL/GenBank/DDBJ databases">
        <authorList>
            <person name="de Groot N.N."/>
        </authorList>
    </citation>
    <scope>NUCLEOTIDE SEQUENCE [LARGE SCALE GENOMIC DNA]</scope>
    <source>
        <strain>GEY</strain>
        <strain evidence="8">DSM 9560</strain>
    </source>
</reference>
<keyword evidence="3" id="KW-1133">Transmembrane helix</keyword>
<feature type="domain" description="PPM-type phosphatase" evidence="5">
    <location>
        <begin position="529"/>
        <end position="726"/>
    </location>
</feature>
<dbReference type="InterPro" id="IPR001932">
    <property type="entry name" value="PPM-type_phosphatase-like_dom"/>
</dbReference>
<evidence type="ECO:0000256" key="1">
    <source>
        <dbReference type="ARBA" id="ARBA00022801"/>
    </source>
</evidence>
<keyword evidence="1" id="KW-0378">Hydrolase</keyword>
<proteinExistence type="predicted"/>
<evidence type="ECO:0000256" key="2">
    <source>
        <dbReference type="SAM" id="Coils"/>
    </source>
</evidence>
<dbReference type="InterPro" id="IPR008979">
    <property type="entry name" value="Galactose-bd-like_sf"/>
</dbReference>
<name>A0A1I2IID7_9BACT</name>
<dbReference type="RefSeq" id="WP_091548542.1">
    <property type="nucleotide sequence ID" value="NZ_FONY01000032.1"/>
</dbReference>
<evidence type="ECO:0000259" key="6">
    <source>
        <dbReference type="Pfam" id="PF07695"/>
    </source>
</evidence>
<feature type="coiled-coil region" evidence="2">
    <location>
        <begin position="413"/>
        <end position="476"/>
    </location>
</feature>
<evidence type="ECO:0000259" key="5">
    <source>
        <dbReference type="Pfam" id="PF07228"/>
    </source>
</evidence>
<dbReference type="OrthoDB" id="9811889at2"/>
<dbReference type="Pfam" id="PF07695">
    <property type="entry name" value="7TMR-DISM_7TM"/>
    <property type="match status" value="1"/>
</dbReference>
<dbReference type="GO" id="GO:0016791">
    <property type="term" value="F:phosphatase activity"/>
    <property type="evidence" value="ECO:0007669"/>
    <property type="project" value="TreeGrafter"/>
</dbReference>
<evidence type="ECO:0000256" key="4">
    <source>
        <dbReference type="SAM" id="SignalP"/>
    </source>
</evidence>
<feature type="domain" description="7TM-DISM receptor extracellular" evidence="6">
    <location>
        <begin position="213"/>
        <end position="412"/>
    </location>
</feature>
<dbReference type="SUPFAM" id="SSF49785">
    <property type="entry name" value="Galactose-binding domain-like"/>
    <property type="match status" value="1"/>
</dbReference>
<protein>
    <submittedName>
        <fullName evidence="7">Serine phosphatase RsbU, regulator of sigma subunit</fullName>
    </submittedName>
</protein>
<keyword evidence="2" id="KW-0175">Coiled coil</keyword>
<sequence>MKFKNCVLNKYCKRCQFLWLLFLTIHSFTFAQRQSIEAKNGILDLSKYNFEEKGTVVLKGEWEFYWQKYLRGIDFTLQTPSGLVNVPDSWNNYEIEQGKKLQTQGYATYRLRIKVPSQYKQNELLGIKVGFIATNYALYVQNKLLNRARDLGKDASNTKGYYNPDVYYFVPQRDTVEIVMHIANFADRLSGLTQTLTLGKAEQIRKDYESSLMIDFFLLGILVIMGCYHVSLYIFRQKVKATIWFALYCFLIAIRILVTDNYYLTDLFPDIHFEVGNKLSYLTFYLGVPLLAVFVHSLYKEDFSTYVVKFYLLLGSIFSLVVLFTDGFFYSTWLVYFQLAALLIIVYSIYFVVRILVKNRENSKTFALGLFTIFCTATNDILFSNLIINTANLMPWGLFVFIFSQTLILSKRFSNAFNRVEELSEQLQKANAALETKVEARTQQLKEANEELAQNFEELKANLELINQQNKEIKAQHFSITSSINYAKTIQQSVLPNFDNIQTHFSDSFLIFKPKDIVSGDFYYFNQKGNKIFLAAADCTGHGVPGAFMSLIGYKTLNAIIEVHQITEPAHILKSLDIGIRQVLRQGEDSKSRDGMDIALVVIEKEQKQIKFAGAKNPLVYMLNGQMEVVSGDKYSIGGSENSSFNQTTVHFSEKDNFSFYLFSDGYQDQFGGEANKKLMKRHFRELLFQIKGLSMQEQGNLLQEWHEAWKGNLAQTDDILVMGFRL</sequence>
<organism evidence="7 8">
    <name type="scientific">Thermoflexibacter ruber</name>
    <dbReference type="NCBI Taxonomy" id="1003"/>
    <lineage>
        <taxon>Bacteria</taxon>
        <taxon>Pseudomonadati</taxon>
        <taxon>Bacteroidota</taxon>
        <taxon>Cytophagia</taxon>
        <taxon>Cytophagales</taxon>
        <taxon>Thermoflexibacteraceae</taxon>
        <taxon>Thermoflexibacter</taxon>
    </lineage>
</organism>
<feature type="transmembrane region" description="Helical" evidence="3">
    <location>
        <begin position="310"/>
        <end position="329"/>
    </location>
</feature>
<gene>
    <name evidence="7" type="ORF">SAMN04488541_103225</name>
</gene>
<dbReference type="PANTHER" id="PTHR43156:SF9">
    <property type="entry name" value="HAMP DOMAIN-CONTAINING PROTEIN"/>
    <property type="match status" value="1"/>
</dbReference>
<evidence type="ECO:0000256" key="3">
    <source>
        <dbReference type="SAM" id="Phobius"/>
    </source>
</evidence>
<evidence type="ECO:0000313" key="8">
    <source>
        <dbReference type="Proteomes" id="UP000199513"/>
    </source>
</evidence>
<dbReference type="Gene3D" id="2.60.120.260">
    <property type="entry name" value="Galactose-binding domain-like"/>
    <property type="match status" value="1"/>
</dbReference>
<keyword evidence="3" id="KW-0812">Transmembrane</keyword>
<evidence type="ECO:0000313" key="7">
    <source>
        <dbReference type="EMBL" id="SFF41423.1"/>
    </source>
</evidence>
<keyword evidence="3" id="KW-0472">Membrane</keyword>